<gene>
    <name evidence="7" type="ORF">SAMD00023353_0900240</name>
</gene>
<accession>A0A1W2THF6</accession>
<reference evidence="7" key="1">
    <citation type="submission" date="2016-03" db="EMBL/GenBank/DDBJ databases">
        <title>Draft genome sequence of Rosellinia necatrix.</title>
        <authorList>
            <person name="Kanematsu S."/>
        </authorList>
    </citation>
    <scope>NUCLEOTIDE SEQUENCE [LARGE SCALE GENOMIC DNA]</scope>
    <source>
        <strain evidence="7">W97</strain>
    </source>
</reference>
<keyword evidence="4" id="KW-0560">Oxidoreductase</keyword>
<dbReference type="GO" id="GO:0020037">
    <property type="term" value="F:heme binding"/>
    <property type="evidence" value="ECO:0007669"/>
    <property type="project" value="InterPro"/>
</dbReference>
<protein>
    <submittedName>
        <fullName evidence="7">Putative cytochrome p450 alkane</fullName>
    </submittedName>
</protein>
<dbReference type="InterPro" id="IPR047146">
    <property type="entry name" value="Cyt_P450_E_CYP52_fungi"/>
</dbReference>
<dbReference type="Pfam" id="PF00067">
    <property type="entry name" value="p450"/>
    <property type="match status" value="1"/>
</dbReference>
<keyword evidence="8" id="KW-1185">Reference proteome</keyword>
<dbReference type="OrthoDB" id="1470350at2759"/>
<organism evidence="7">
    <name type="scientific">Rosellinia necatrix</name>
    <name type="common">White root-rot fungus</name>
    <dbReference type="NCBI Taxonomy" id="77044"/>
    <lineage>
        <taxon>Eukaryota</taxon>
        <taxon>Fungi</taxon>
        <taxon>Dikarya</taxon>
        <taxon>Ascomycota</taxon>
        <taxon>Pezizomycotina</taxon>
        <taxon>Sordariomycetes</taxon>
        <taxon>Xylariomycetidae</taxon>
        <taxon>Xylariales</taxon>
        <taxon>Xylariaceae</taxon>
        <taxon>Rosellinia</taxon>
    </lineage>
</organism>
<comment type="cofactor">
    <cofactor evidence="1">
        <name>heme</name>
        <dbReference type="ChEBI" id="CHEBI:30413"/>
    </cofactor>
</comment>
<dbReference type="SUPFAM" id="SSF48264">
    <property type="entry name" value="Cytochrome P450"/>
    <property type="match status" value="1"/>
</dbReference>
<dbReference type="PANTHER" id="PTHR24287">
    <property type="entry name" value="P450, PUTATIVE (EUROFUNG)-RELATED"/>
    <property type="match status" value="1"/>
</dbReference>
<keyword evidence="5" id="KW-0408">Iron</keyword>
<evidence type="ECO:0000313" key="8">
    <source>
        <dbReference type="Proteomes" id="UP000054516"/>
    </source>
</evidence>
<dbReference type="STRING" id="77044.A0A1W2THF6"/>
<evidence type="ECO:0000256" key="3">
    <source>
        <dbReference type="ARBA" id="ARBA00022723"/>
    </source>
</evidence>
<evidence type="ECO:0000256" key="1">
    <source>
        <dbReference type="ARBA" id="ARBA00001971"/>
    </source>
</evidence>
<dbReference type="InterPro" id="IPR002974">
    <property type="entry name" value="Cyt_P450_E_CYP52_ascomycetes"/>
</dbReference>
<proteinExistence type="inferred from homology"/>
<dbReference type="EMBL" id="DF977454">
    <property type="protein sequence ID" value="GAP87561.2"/>
    <property type="molecule type" value="Genomic_DNA"/>
</dbReference>
<evidence type="ECO:0000256" key="5">
    <source>
        <dbReference type="ARBA" id="ARBA00023004"/>
    </source>
</evidence>
<dbReference type="AlphaFoldDB" id="A0A1W2THF6"/>
<dbReference type="Proteomes" id="UP000054516">
    <property type="component" value="Unassembled WGS sequence"/>
</dbReference>
<evidence type="ECO:0000256" key="6">
    <source>
        <dbReference type="ARBA" id="ARBA00023033"/>
    </source>
</evidence>
<comment type="similarity">
    <text evidence="2">Belongs to the cytochrome P450 family.</text>
</comment>
<evidence type="ECO:0000256" key="4">
    <source>
        <dbReference type="ARBA" id="ARBA00023002"/>
    </source>
</evidence>
<dbReference type="OMA" id="RTIVACW"/>
<name>A0A1W2THF6_ROSNE</name>
<sequence length="314" mass="36209">MFFKALVVARDGHILKFFLAMVDQCGFTFIQHLFGVPGITTVDPENLETILSTNFTDYDLGLRPLAFRALLGSGIFTQDGEEWKHSRHLLRLQFASNRARNFIEIQECVERLFDRIPHKDEVEVDLQPLFLKLTFETTMVLLFGKHAYGLKELTAQESTFAEAFNLAQDYLAHRGRLGHMYWLFNTKVFHDACRACHVFIDEVVGKALEASESLSYQADGEYIFIDALVQQTRDPLILRDQCLNVLLAGRDTTGCCLSWTLLVFLTRPRKKQNLNNRTIVACWPGTRMFSKNYDEKLKMWSVLGPTHRYLPEMI</sequence>
<dbReference type="GO" id="GO:0005506">
    <property type="term" value="F:iron ion binding"/>
    <property type="evidence" value="ECO:0007669"/>
    <property type="project" value="InterPro"/>
</dbReference>
<dbReference type="GO" id="GO:0016712">
    <property type="term" value="F:oxidoreductase activity, acting on paired donors, with incorporation or reduction of molecular oxygen, reduced flavin or flavoprotein as one donor, and incorporation of one atom of oxygen"/>
    <property type="evidence" value="ECO:0007669"/>
    <property type="project" value="InterPro"/>
</dbReference>
<evidence type="ECO:0000313" key="7">
    <source>
        <dbReference type="EMBL" id="GAP87561.2"/>
    </source>
</evidence>
<evidence type="ECO:0000256" key="2">
    <source>
        <dbReference type="ARBA" id="ARBA00010617"/>
    </source>
</evidence>
<dbReference type="PANTHER" id="PTHR24287:SF18">
    <property type="entry name" value="CYTOCHROME P450 MONOOXYGENASE APDE-RELATED"/>
    <property type="match status" value="1"/>
</dbReference>
<keyword evidence="3" id="KW-0479">Metal-binding</keyword>
<dbReference type="InterPro" id="IPR001128">
    <property type="entry name" value="Cyt_P450"/>
</dbReference>
<dbReference type="InterPro" id="IPR036396">
    <property type="entry name" value="Cyt_P450_sf"/>
</dbReference>
<dbReference type="PRINTS" id="PR01239">
    <property type="entry name" value="EP450IICYP52"/>
</dbReference>
<dbReference type="Gene3D" id="1.10.630.10">
    <property type="entry name" value="Cytochrome P450"/>
    <property type="match status" value="1"/>
</dbReference>
<keyword evidence="6" id="KW-0503">Monooxygenase</keyword>